<gene>
    <name evidence="2" type="ORF">J4E00_12965</name>
</gene>
<evidence type="ECO:0008006" key="4">
    <source>
        <dbReference type="Google" id="ProtNLM"/>
    </source>
</evidence>
<dbReference type="RefSeq" id="WP_208175601.1">
    <property type="nucleotide sequence ID" value="NZ_JAGETZ010000005.1"/>
</dbReference>
<organism evidence="2 3">
    <name type="scientific">Hymenobacter negativus</name>
    <dbReference type="NCBI Taxonomy" id="2795026"/>
    <lineage>
        <taxon>Bacteria</taxon>
        <taxon>Pseudomonadati</taxon>
        <taxon>Bacteroidota</taxon>
        <taxon>Cytophagia</taxon>
        <taxon>Cytophagales</taxon>
        <taxon>Hymenobacteraceae</taxon>
        <taxon>Hymenobacter</taxon>
    </lineage>
</organism>
<reference evidence="2 3" key="1">
    <citation type="submission" date="2021-03" db="EMBL/GenBank/DDBJ databases">
        <authorList>
            <person name="Kim M.K."/>
        </authorList>
    </citation>
    <scope>NUCLEOTIDE SEQUENCE [LARGE SCALE GENOMIC DNA]</scope>
    <source>
        <strain evidence="2 3">BT442</strain>
    </source>
</reference>
<dbReference type="EMBL" id="JAGETZ010000005">
    <property type="protein sequence ID" value="MBO2009966.1"/>
    <property type="molecule type" value="Genomic_DNA"/>
</dbReference>
<proteinExistence type="predicted"/>
<dbReference type="Proteomes" id="UP000664369">
    <property type="component" value="Unassembled WGS sequence"/>
</dbReference>
<accession>A0ABS3QFT8</accession>
<keyword evidence="3" id="KW-1185">Reference proteome</keyword>
<evidence type="ECO:0000313" key="2">
    <source>
        <dbReference type="EMBL" id="MBO2009966.1"/>
    </source>
</evidence>
<keyword evidence="1" id="KW-0732">Signal</keyword>
<evidence type="ECO:0000313" key="3">
    <source>
        <dbReference type="Proteomes" id="UP000664369"/>
    </source>
</evidence>
<protein>
    <recommendedName>
        <fullName evidence="4">DUF4198 domain-containing protein</fullName>
    </recommendedName>
</protein>
<evidence type="ECO:0000256" key="1">
    <source>
        <dbReference type="SAM" id="SignalP"/>
    </source>
</evidence>
<name>A0ABS3QFT8_9BACT</name>
<feature type="chain" id="PRO_5046267222" description="DUF4198 domain-containing protein" evidence="1">
    <location>
        <begin position="22"/>
        <end position="111"/>
    </location>
</feature>
<feature type="signal peptide" evidence="1">
    <location>
        <begin position="1"/>
        <end position="21"/>
    </location>
</feature>
<sequence>MKKLFWLGACLLALWGRSVKAQVTNPEIAVVRVYEYETWVELVIVRGPDQSEILKFDSGTTEKNLTKSGKGYYSALFKLYQEGYSLQSTFTATPTAAGSFTTLLFVKAPKP</sequence>
<comment type="caution">
    <text evidence="2">The sequence shown here is derived from an EMBL/GenBank/DDBJ whole genome shotgun (WGS) entry which is preliminary data.</text>
</comment>